<dbReference type="EMBL" id="RPFJ01000001">
    <property type="protein sequence ID" value="RPE00861.1"/>
    <property type="molecule type" value="Genomic_DNA"/>
</dbReference>
<name>A0A3N4P859_9FLAO</name>
<feature type="domain" description="Glycosyl hydrolase family 30 TIM-barrel" evidence="6">
    <location>
        <begin position="99"/>
        <end position="436"/>
    </location>
</feature>
<keyword evidence="9" id="KW-1185">Reference proteome</keyword>
<evidence type="ECO:0000313" key="8">
    <source>
        <dbReference type="EMBL" id="RPE00861.1"/>
    </source>
</evidence>
<keyword evidence="3 4" id="KW-0378">Hydrolase</keyword>
<keyword evidence="2" id="KW-0732">Signal</keyword>
<sequence>MKRTLNHLKPYYIYTLFICLALVACKKELEKTEDNSEKLDNQIAFSTQNKTIQVYTTAKNSDLRLTKTDDLTFKKGVQPKETEISVFVNPEKSFQTFIGIGGAISDASAEVFSKLNKDKQQELLQAYYSKEKGIGYSLLRTTIHSSDFATGSYTYIQEGDSTLKTFSIEHDKQFRIPMIKKAIETAGGTLLTYASPWSPPAFMKSNKNMLKGGTLLPEFYQSWANYYTKFIKAYEKENIPIWGITIQNEPMATQTWESCIYTAEAERDFLKNYLGPTMEKEGLGDKNIVIWDHNRDLITQRANVILSDPEAAKYVWGTGFHWYETWTGGDPMFDNLKAVNEAFPDKKLLFTEGCNEKFDPDKYQYWPNAERYGNSMINDFNSGTVGWTDWNILLDQTGGPNHVGNFCFAPVHADTTTGELVYTPSYYYIGHFSKFIRPNAKRVSTSVSRSVLLSTSFLNEDGKMVTVVMNKSDNALTYNFFVGSEKTVVEIPARSIQTLVY</sequence>
<evidence type="ECO:0000256" key="4">
    <source>
        <dbReference type="RuleBase" id="RU361188"/>
    </source>
</evidence>
<feature type="coiled-coil region" evidence="5">
    <location>
        <begin position="22"/>
        <end position="49"/>
    </location>
</feature>
<dbReference type="PRINTS" id="PR00843">
    <property type="entry name" value="GLHYDRLASE30"/>
</dbReference>
<dbReference type="InterPro" id="IPR033453">
    <property type="entry name" value="Glyco_hydro_30_TIM-barrel"/>
</dbReference>
<dbReference type="GO" id="GO:0016020">
    <property type="term" value="C:membrane"/>
    <property type="evidence" value="ECO:0007669"/>
    <property type="project" value="GOC"/>
</dbReference>
<comment type="similarity">
    <text evidence="1 4">Belongs to the glycosyl hydrolase 30 family.</text>
</comment>
<dbReference type="InterPro" id="IPR013780">
    <property type="entry name" value="Glyco_hydro_b"/>
</dbReference>
<proteinExistence type="inferred from homology"/>
<dbReference type="PANTHER" id="PTHR11069:SF23">
    <property type="entry name" value="LYSOSOMAL ACID GLUCOSYLCERAMIDASE"/>
    <property type="match status" value="1"/>
</dbReference>
<dbReference type="InterPro" id="IPR017853">
    <property type="entry name" value="GH"/>
</dbReference>
<gene>
    <name evidence="8" type="ORF">EGM88_00485</name>
</gene>
<evidence type="ECO:0000259" key="6">
    <source>
        <dbReference type="Pfam" id="PF02055"/>
    </source>
</evidence>
<dbReference type="Gene3D" id="3.20.20.80">
    <property type="entry name" value="Glycosidases"/>
    <property type="match status" value="1"/>
</dbReference>
<dbReference type="RefSeq" id="WP_123895918.1">
    <property type="nucleotide sequence ID" value="NZ_RPFJ01000001.1"/>
</dbReference>
<keyword evidence="4" id="KW-0326">Glycosidase</keyword>
<evidence type="ECO:0000256" key="1">
    <source>
        <dbReference type="ARBA" id="ARBA00005382"/>
    </source>
</evidence>
<keyword evidence="5" id="KW-0175">Coiled coil</keyword>
<dbReference type="OrthoDB" id="9806701at2"/>
<organism evidence="8 9">
    <name type="scientific">Aureibaculum marinum</name>
    <dbReference type="NCBI Taxonomy" id="2487930"/>
    <lineage>
        <taxon>Bacteria</taxon>
        <taxon>Pseudomonadati</taxon>
        <taxon>Bacteroidota</taxon>
        <taxon>Flavobacteriia</taxon>
        <taxon>Flavobacteriales</taxon>
        <taxon>Flavobacteriaceae</taxon>
        <taxon>Aureibaculum</taxon>
    </lineage>
</organism>
<dbReference type="AlphaFoldDB" id="A0A3N4P859"/>
<protein>
    <submittedName>
        <fullName evidence="8">Glycosyl hydrolase</fullName>
    </submittedName>
</protein>
<feature type="domain" description="Glycosyl hydrolase family 30 beta sandwich" evidence="7">
    <location>
        <begin position="439"/>
        <end position="499"/>
    </location>
</feature>
<dbReference type="InterPro" id="IPR033452">
    <property type="entry name" value="GH30_C"/>
</dbReference>
<dbReference type="PANTHER" id="PTHR11069">
    <property type="entry name" value="GLUCOSYLCERAMIDASE"/>
    <property type="match status" value="1"/>
</dbReference>
<dbReference type="Pfam" id="PF17189">
    <property type="entry name" value="Glyco_hydro_30C"/>
    <property type="match status" value="1"/>
</dbReference>
<dbReference type="Pfam" id="PF02055">
    <property type="entry name" value="Glyco_hydro_30"/>
    <property type="match status" value="1"/>
</dbReference>
<evidence type="ECO:0000259" key="7">
    <source>
        <dbReference type="Pfam" id="PF17189"/>
    </source>
</evidence>
<accession>A0A3N4P859</accession>
<dbReference type="Gene3D" id="2.60.40.1180">
    <property type="entry name" value="Golgi alpha-mannosidase II"/>
    <property type="match status" value="1"/>
</dbReference>
<dbReference type="InterPro" id="IPR001139">
    <property type="entry name" value="Glyco_hydro_30"/>
</dbReference>
<reference evidence="8 9" key="1">
    <citation type="submission" date="2018-11" db="EMBL/GenBank/DDBJ databases">
        <title>Aureibaculum marinum gen. nov., sp. nov., a member of the family Flavobacteriaceae isolated from the Bohai Sea.</title>
        <authorList>
            <person name="Ji X."/>
        </authorList>
    </citation>
    <scope>NUCLEOTIDE SEQUENCE [LARGE SCALE GENOMIC DNA]</scope>
    <source>
        <strain evidence="8 9">BH-SD17</strain>
    </source>
</reference>
<comment type="caution">
    <text evidence="8">The sequence shown here is derived from an EMBL/GenBank/DDBJ whole genome shotgun (WGS) entry which is preliminary data.</text>
</comment>
<evidence type="ECO:0000256" key="3">
    <source>
        <dbReference type="ARBA" id="ARBA00022801"/>
    </source>
</evidence>
<evidence type="ECO:0000256" key="5">
    <source>
        <dbReference type="SAM" id="Coils"/>
    </source>
</evidence>
<dbReference type="Proteomes" id="UP000270856">
    <property type="component" value="Unassembled WGS sequence"/>
</dbReference>
<evidence type="ECO:0000313" key="9">
    <source>
        <dbReference type="Proteomes" id="UP000270856"/>
    </source>
</evidence>
<dbReference type="SUPFAM" id="SSF51445">
    <property type="entry name" value="(Trans)glycosidases"/>
    <property type="match status" value="1"/>
</dbReference>
<dbReference type="GO" id="GO:0006680">
    <property type="term" value="P:glucosylceramide catabolic process"/>
    <property type="evidence" value="ECO:0007669"/>
    <property type="project" value="TreeGrafter"/>
</dbReference>
<evidence type="ECO:0000256" key="2">
    <source>
        <dbReference type="ARBA" id="ARBA00022729"/>
    </source>
</evidence>
<dbReference type="GO" id="GO:0004348">
    <property type="term" value="F:glucosylceramidase activity"/>
    <property type="evidence" value="ECO:0007669"/>
    <property type="project" value="InterPro"/>
</dbReference>
<dbReference type="PROSITE" id="PS51257">
    <property type="entry name" value="PROKAR_LIPOPROTEIN"/>
    <property type="match status" value="1"/>
</dbReference>